<evidence type="ECO:0000313" key="3">
    <source>
        <dbReference type="Proteomes" id="UP000177187"/>
    </source>
</evidence>
<dbReference type="InterPro" id="IPR029057">
    <property type="entry name" value="PRTase-like"/>
</dbReference>
<dbReference type="PANTHER" id="PTHR11608">
    <property type="entry name" value="BIFUNCTIONAL PROTEIN PYRR"/>
    <property type="match status" value="1"/>
</dbReference>
<evidence type="ECO:0000259" key="1">
    <source>
        <dbReference type="Pfam" id="PF00156"/>
    </source>
</evidence>
<evidence type="ECO:0000313" key="2">
    <source>
        <dbReference type="EMBL" id="OGD72220.1"/>
    </source>
</evidence>
<dbReference type="SUPFAM" id="SSF53271">
    <property type="entry name" value="PRTase-like"/>
    <property type="match status" value="1"/>
</dbReference>
<protein>
    <recommendedName>
        <fullName evidence="1">Phosphoribosyltransferase domain-containing protein</fullName>
    </recommendedName>
</protein>
<name>A0A1F5EXY8_9BACT</name>
<feature type="domain" description="Phosphoribosyltransferase" evidence="1">
    <location>
        <begin position="20"/>
        <end position="157"/>
    </location>
</feature>
<dbReference type="Pfam" id="PF00156">
    <property type="entry name" value="Pribosyltran"/>
    <property type="match status" value="1"/>
</dbReference>
<sequence>MAEKNRDLIRTGVVADRDRLEELLDDLVERVAREYAGEPDLAVVGVRAGGERLAHLLADRLAGLKGSPVPLGFVDITLYRDDIHRLGYLPEVGATEIDFPLDDVVVLLADDVLYTGRTVRAAIDELIDFGRPKAIRLVVVAERPGRELPLQPDYVGLHVTPAPGELVLVRLDDPEPGVFLYRR</sequence>
<dbReference type="AlphaFoldDB" id="A0A1F5EXY8"/>
<dbReference type="Proteomes" id="UP000177187">
    <property type="component" value="Unassembled WGS sequence"/>
</dbReference>
<organism evidence="2 3">
    <name type="scientific">Candidatus Coatesbacteria bacterium RBG_13_66_14</name>
    <dbReference type="NCBI Taxonomy" id="1817816"/>
    <lineage>
        <taxon>Bacteria</taxon>
        <taxon>Candidatus Coatesiibacteriota</taxon>
    </lineage>
</organism>
<comment type="caution">
    <text evidence="2">The sequence shown here is derived from an EMBL/GenBank/DDBJ whole genome shotgun (WGS) entry which is preliminary data.</text>
</comment>
<dbReference type="STRING" id="1817816.A2Y64_07675"/>
<dbReference type="PANTHER" id="PTHR11608:SF0">
    <property type="entry name" value="BIFUNCTIONAL PROTEIN PYRR"/>
    <property type="match status" value="1"/>
</dbReference>
<dbReference type="Gene3D" id="3.40.50.2020">
    <property type="match status" value="1"/>
</dbReference>
<accession>A0A1F5EXY8</accession>
<gene>
    <name evidence="2" type="ORF">A2Y64_07675</name>
</gene>
<dbReference type="EMBL" id="MFAF01000128">
    <property type="protein sequence ID" value="OGD72220.1"/>
    <property type="molecule type" value="Genomic_DNA"/>
</dbReference>
<dbReference type="InterPro" id="IPR050137">
    <property type="entry name" value="PyrR_bifunctional"/>
</dbReference>
<dbReference type="CDD" id="cd06223">
    <property type="entry name" value="PRTases_typeI"/>
    <property type="match status" value="1"/>
</dbReference>
<dbReference type="NCBIfam" id="NF003549">
    <property type="entry name" value="PRK05205.1-5"/>
    <property type="match status" value="1"/>
</dbReference>
<dbReference type="InterPro" id="IPR000836">
    <property type="entry name" value="PRTase_dom"/>
</dbReference>
<reference evidence="2 3" key="1">
    <citation type="journal article" date="2016" name="Nat. Commun.">
        <title>Thousands of microbial genomes shed light on interconnected biogeochemical processes in an aquifer system.</title>
        <authorList>
            <person name="Anantharaman K."/>
            <person name="Brown C.T."/>
            <person name="Hug L.A."/>
            <person name="Sharon I."/>
            <person name="Castelle C.J."/>
            <person name="Probst A.J."/>
            <person name="Thomas B.C."/>
            <person name="Singh A."/>
            <person name="Wilkins M.J."/>
            <person name="Karaoz U."/>
            <person name="Brodie E.L."/>
            <person name="Williams K.H."/>
            <person name="Hubbard S.S."/>
            <person name="Banfield J.F."/>
        </authorList>
    </citation>
    <scope>NUCLEOTIDE SEQUENCE [LARGE SCALE GENOMIC DNA]</scope>
</reference>
<proteinExistence type="predicted"/>